<evidence type="ECO:0000259" key="7">
    <source>
        <dbReference type="Pfam" id="PF08281"/>
    </source>
</evidence>
<gene>
    <name evidence="8" type="ORF">K4G66_08750</name>
</gene>
<feature type="domain" description="RNA polymerase sigma factor 70 region 4 type 2" evidence="7">
    <location>
        <begin position="127"/>
        <end position="178"/>
    </location>
</feature>
<dbReference type="InterPro" id="IPR007627">
    <property type="entry name" value="RNA_pol_sigma70_r2"/>
</dbReference>
<evidence type="ECO:0000256" key="1">
    <source>
        <dbReference type="ARBA" id="ARBA00010641"/>
    </source>
</evidence>
<keyword evidence="5" id="KW-0472">Membrane</keyword>
<dbReference type="InterPro" id="IPR014284">
    <property type="entry name" value="RNA_pol_sigma-70_dom"/>
</dbReference>
<dbReference type="EMBL" id="CP120682">
    <property type="protein sequence ID" value="WKN38790.1"/>
    <property type="molecule type" value="Genomic_DNA"/>
</dbReference>
<organism evidence="8">
    <name type="scientific">Roseihalotalea indica</name>
    <dbReference type="NCBI Taxonomy" id="2867963"/>
    <lineage>
        <taxon>Bacteria</taxon>
        <taxon>Pseudomonadati</taxon>
        <taxon>Bacteroidota</taxon>
        <taxon>Cytophagia</taxon>
        <taxon>Cytophagales</taxon>
        <taxon>Catalimonadaceae</taxon>
        <taxon>Roseihalotalea</taxon>
    </lineage>
</organism>
<dbReference type="Gene3D" id="1.10.10.10">
    <property type="entry name" value="Winged helix-like DNA-binding domain superfamily/Winged helix DNA-binding domain"/>
    <property type="match status" value="1"/>
</dbReference>
<sequence>MPHPEKSQLSDEEVVQQVIANKDTALFGLLYDRYADKVFAKCVSFAHDRQQAEDLAHDVFLKVYLKLGEFRFEAKFSTWLYSVTYHECVEYVRKRKKTSKDQEEYGAEQEYAESADSEVAMLELKIEQLKQLLEKISPEEKALLLMKYQDGLSIEELMEHTQLGESAVKMRLKRTREKVVALSRTLTIISIMIAIYWLFIVLQ</sequence>
<feature type="domain" description="RNA polymerase sigma-70 region 2" evidence="6">
    <location>
        <begin position="30"/>
        <end position="97"/>
    </location>
</feature>
<feature type="transmembrane region" description="Helical" evidence="5">
    <location>
        <begin position="179"/>
        <end position="200"/>
    </location>
</feature>
<dbReference type="AlphaFoldDB" id="A0AA49GTJ0"/>
<dbReference type="InterPro" id="IPR013249">
    <property type="entry name" value="RNA_pol_sigma70_r4_t2"/>
</dbReference>
<dbReference type="GO" id="GO:0006352">
    <property type="term" value="P:DNA-templated transcription initiation"/>
    <property type="evidence" value="ECO:0007669"/>
    <property type="project" value="InterPro"/>
</dbReference>
<reference evidence="8" key="2">
    <citation type="journal article" date="2024" name="Antonie Van Leeuwenhoek">
        <title>Roseihalotalea indica gen. nov., sp. nov., a halophilic Bacteroidetes from mesopelagic Southwest Indian Ocean with higher carbohydrate metabolic potential.</title>
        <authorList>
            <person name="Chen B."/>
            <person name="Zhang M."/>
            <person name="Lin D."/>
            <person name="Ye J."/>
            <person name="Tang K."/>
        </authorList>
    </citation>
    <scope>NUCLEOTIDE SEQUENCE</scope>
    <source>
        <strain evidence="8">TK19036</strain>
    </source>
</reference>
<dbReference type="NCBIfam" id="TIGR02937">
    <property type="entry name" value="sigma70-ECF"/>
    <property type="match status" value="1"/>
</dbReference>
<name>A0AA49GTJ0_9BACT</name>
<reference evidence="8" key="1">
    <citation type="journal article" date="2023" name="Comput. Struct. Biotechnol. J.">
        <title>Discovery of a novel marine Bacteroidetes with a rich repertoire of carbohydrate-active enzymes.</title>
        <authorList>
            <person name="Chen B."/>
            <person name="Liu G."/>
            <person name="Chen Q."/>
            <person name="Wang H."/>
            <person name="Liu L."/>
            <person name="Tang K."/>
        </authorList>
    </citation>
    <scope>NUCLEOTIDE SEQUENCE</scope>
    <source>
        <strain evidence="8">TK19036</strain>
    </source>
</reference>
<keyword evidence="5" id="KW-0812">Transmembrane</keyword>
<dbReference type="PANTHER" id="PTHR43133:SF51">
    <property type="entry name" value="RNA POLYMERASE SIGMA FACTOR"/>
    <property type="match status" value="1"/>
</dbReference>
<keyword evidence="2" id="KW-0805">Transcription regulation</keyword>
<dbReference type="PANTHER" id="PTHR43133">
    <property type="entry name" value="RNA POLYMERASE ECF-TYPE SIGMA FACTO"/>
    <property type="match status" value="1"/>
</dbReference>
<protein>
    <submittedName>
        <fullName evidence="8">RNA polymerase sigma factor</fullName>
    </submittedName>
</protein>
<evidence type="ECO:0000256" key="2">
    <source>
        <dbReference type="ARBA" id="ARBA00023015"/>
    </source>
</evidence>
<dbReference type="SUPFAM" id="SSF88659">
    <property type="entry name" value="Sigma3 and sigma4 domains of RNA polymerase sigma factors"/>
    <property type="match status" value="1"/>
</dbReference>
<evidence type="ECO:0000259" key="6">
    <source>
        <dbReference type="Pfam" id="PF04542"/>
    </source>
</evidence>
<dbReference type="Pfam" id="PF08281">
    <property type="entry name" value="Sigma70_r4_2"/>
    <property type="match status" value="1"/>
</dbReference>
<keyword evidence="5" id="KW-1133">Transmembrane helix</keyword>
<dbReference type="SUPFAM" id="SSF88946">
    <property type="entry name" value="Sigma2 domain of RNA polymerase sigma factors"/>
    <property type="match status" value="1"/>
</dbReference>
<dbReference type="InterPro" id="IPR039425">
    <property type="entry name" value="RNA_pol_sigma-70-like"/>
</dbReference>
<evidence type="ECO:0000256" key="4">
    <source>
        <dbReference type="ARBA" id="ARBA00023163"/>
    </source>
</evidence>
<dbReference type="GO" id="GO:0016987">
    <property type="term" value="F:sigma factor activity"/>
    <property type="evidence" value="ECO:0007669"/>
    <property type="project" value="UniProtKB-KW"/>
</dbReference>
<comment type="similarity">
    <text evidence="1">Belongs to the sigma-70 factor family. ECF subfamily.</text>
</comment>
<evidence type="ECO:0000256" key="5">
    <source>
        <dbReference type="SAM" id="Phobius"/>
    </source>
</evidence>
<dbReference type="Gene3D" id="1.10.1740.10">
    <property type="match status" value="1"/>
</dbReference>
<dbReference type="GO" id="GO:0003677">
    <property type="term" value="F:DNA binding"/>
    <property type="evidence" value="ECO:0007669"/>
    <property type="project" value="InterPro"/>
</dbReference>
<evidence type="ECO:0000313" key="8">
    <source>
        <dbReference type="EMBL" id="WKN38790.1"/>
    </source>
</evidence>
<proteinExistence type="inferred from homology"/>
<dbReference type="InterPro" id="IPR036388">
    <property type="entry name" value="WH-like_DNA-bd_sf"/>
</dbReference>
<dbReference type="Pfam" id="PF04542">
    <property type="entry name" value="Sigma70_r2"/>
    <property type="match status" value="1"/>
</dbReference>
<accession>A0AA49GTJ0</accession>
<keyword evidence="3" id="KW-0731">Sigma factor</keyword>
<evidence type="ECO:0000256" key="3">
    <source>
        <dbReference type="ARBA" id="ARBA00023082"/>
    </source>
</evidence>
<dbReference type="InterPro" id="IPR013325">
    <property type="entry name" value="RNA_pol_sigma_r2"/>
</dbReference>
<keyword evidence="4" id="KW-0804">Transcription</keyword>
<dbReference type="InterPro" id="IPR013324">
    <property type="entry name" value="RNA_pol_sigma_r3/r4-like"/>
</dbReference>